<dbReference type="Pfam" id="PF03235">
    <property type="entry name" value="GmrSD_N"/>
    <property type="match status" value="1"/>
</dbReference>
<evidence type="ECO:0000313" key="4">
    <source>
        <dbReference type="EMBL" id="QUX24905.1"/>
    </source>
</evidence>
<protein>
    <submittedName>
        <fullName evidence="4">DUF262 domain-containing protein</fullName>
    </submittedName>
</protein>
<dbReference type="Pfam" id="PF07510">
    <property type="entry name" value="GmrSD_C"/>
    <property type="match status" value="1"/>
</dbReference>
<evidence type="ECO:0000259" key="2">
    <source>
        <dbReference type="Pfam" id="PF07510"/>
    </source>
</evidence>
<keyword evidence="5" id="KW-1185">Reference proteome</keyword>
<evidence type="ECO:0000259" key="3">
    <source>
        <dbReference type="Pfam" id="PF24698"/>
    </source>
</evidence>
<dbReference type="Proteomes" id="UP000676079">
    <property type="component" value="Chromosome"/>
</dbReference>
<feature type="domain" description="GmrSD restriction endonucleases N-terminal" evidence="1">
    <location>
        <begin position="11"/>
        <end position="244"/>
    </location>
</feature>
<evidence type="ECO:0000313" key="5">
    <source>
        <dbReference type="Proteomes" id="UP000676079"/>
    </source>
</evidence>
<sequence>MQSNTYSPTAIFGSHTRYVVPLFQRPYVWNRDEQWEPLWQDVRSVAERLLEPQTLLAPPAPHFLGAVVLDQQSIPTGYIAVRRVIDGQQRLTTLQLLLDAVRRAVRSHGRSEDEPALRILVRNEAQIAGDASEIFKVWPTDRDRDGFRAAMGEDGVLGQGDSPLVRAHGFFFEEITRWALDDGEGAPGGSPQERLNALVRTVRDHLRLVVIDLEPGDNAQVIFETLNHRGSPLLAADLIKNLLFQVAEQQGADVERMYRDHWAPLDGDRWREEVSQGRRMRPRIDMFFQVWLTMRLRREVLQDRLFVEFRELLATGGTTAAALMEEVAADARVYQGMADAPYHSVEGLFHYRVVRALDTAVVAPLQLWLMRWDESDMPEEQRHLALGALESWIVRRSLCRATVKDINRLVVALLRAVHEAGPAQAGTAVQRELKRQTASSRYWIDDDQLRTILRTAPLYRQLTRPRMRMLLEAVEDSLRGPWGEGQPCPRQLTVEHVMPQQWAEHWGEDVLGDPEAEQAREDHVHVLGNLTLVNDRLNPALSNRPWTDETTAARGINGKGKRSLLLEHSTLKLNALLAVGHEREWTETDIDQRTEELIDHIVRIWPRPEQEGPGTAVVMENTAVGEGHGDADRSAAAVDHHGKYRGLWRWLRDRDGDRIPMDFAQVAEAAGVPLPDSAYNHSPHWYSYEGSALGRAIRDAGWRATKVNLDARTVCFVRFDQEG</sequence>
<dbReference type="PANTHER" id="PTHR35149">
    <property type="entry name" value="SLL5132 PROTEIN"/>
    <property type="match status" value="1"/>
</dbReference>
<feature type="domain" description="DUF7662" evidence="3">
    <location>
        <begin position="644"/>
        <end position="716"/>
    </location>
</feature>
<dbReference type="EMBL" id="CP074133">
    <property type="protein sequence ID" value="QUX24905.1"/>
    <property type="molecule type" value="Genomic_DNA"/>
</dbReference>
<dbReference type="Pfam" id="PF24698">
    <property type="entry name" value="DUF7662"/>
    <property type="match status" value="1"/>
</dbReference>
<name>A0ABX8BRP3_9ACTN</name>
<evidence type="ECO:0000259" key="1">
    <source>
        <dbReference type="Pfam" id="PF03235"/>
    </source>
</evidence>
<reference evidence="4 5" key="1">
    <citation type="submission" date="2021-05" db="EMBL/GenBank/DDBJ databases">
        <title>Direct Submission.</title>
        <authorList>
            <person name="Li K."/>
            <person name="Gao J."/>
        </authorList>
    </citation>
    <scope>NUCLEOTIDE SEQUENCE [LARGE SCALE GENOMIC DNA]</scope>
    <source>
        <strain evidence="4 5">Mg02</strain>
    </source>
</reference>
<proteinExistence type="predicted"/>
<gene>
    <name evidence="4" type="ORF">KGD84_11935</name>
</gene>
<dbReference type="InterPro" id="IPR004919">
    <property type="entry name" value="GmrSD_N"/>
</dbReference>
<feature type="domain" description="GmrSD restriction endonucleases C-terminal" evidence="2">
    <location>
        <begin position="443"/>
        <end position="599"/>
    </location>
</feature>
<dbReference type="InterPro" id="IPR011089">
    <property type="entry name" value="GmrSD_C"/>
</dbReference>
<dbReference type="RefSeq" id="WP_220560372.1">
    <property type="nucleotide sequence ID" value="NZ_CP074133.1"/>
</dbReference>
<organism evidence="4 5">
    <name type="scientific">Nocardiopsis changdeensis</name>
    <dbReference type="NCBI Taxonomy" id="2831969"/>
    <lineage>
        <taxon>Bacteria</taxon>
        <taxon>Bacillati</taxon>
        <taxon>Actinomycetota</taxon>
        <taxon>Actinomycetes</taxon>
        <taxon>Streptosporangiales</taxon>
        <taxon>Nocardiopsidaceae</taxon>
        <taxon>Nocardiopsis</taxon>
    </lineage>
</organism>
<dbReference type="InterPro" id="IPR056079">
    <property type="entry name" value="DUF7662"/>
</dbReference>
<accession>A0ABX8BRP3</accession>
<dbReference type="PANTHER" id="PTHR35149:SF1">
    <property type="entry name" value="DUF5655 DOMAIN-CONTAINING PROTEIN"/>
    <property type="match status" value="1"/>
</dbReference>